<dbReference type="InterPro" id="IPR015915">
    <property type="entry name" value="Kelch-typ_b-propeller"/>
</dbReference>
<dbReference type="GO" id="GO:0005829">
    <property type="term" value="C:cytosol"/>
    <property type="evidence" value="ECO:0007669"/>
    <property type="project" value="TreeGrafter"/>
</dbReference>
<keyword evidence="2" id="KW-0677">Repeat</keyword>
<feature type="compositionally biased region" description="Basic and acidic residues" evidence="3">
    <location>
        <begin position="220"/>
        <end position="229"/>
    </location>
</feature>
<feature type="region of interest" description="Disordered" evidence="3">
    <location>
        <begin position="454"/>
        <end position="491"/>
    </location>
</feature>
<feature type="compositionally biased region" description="Low complexity" evidence="3">
    <location>
        <begin position="230"/>
        <end position="239"/>
    </location>
</feature>
<feature type="compositionally biased region" description="Low complexity" evidence="3">
    <location>
        <begin position="696"/>
        <end position="713"/>
    </location>
</feature>
<evidence type="ECO:0000259" key="4">
    <source>
        <dbReference type="SMART" id="SM00225"/>
    </source>
</evidence>
<evidence type="ECO:0000313" key="5">
    <source>
        <dbReference type="EMBL" id="ORX58172.1"/>
    </source>
</evidence>
<feature type="compositionally biased region" description="Polar residues" evidence="3">
    <location>
        <begin position="677"/>
        <end position="695"/>
    </location>
</feature>
<feature type="compositionally biased region" description="Low complexity" evidence="3">
    <location>
        <begin position="599"/>
        <end position="612"/>
    </location>
</feature>
<dbReference type="OrthoDB" id="10001928at2759"/>
<feature type="compositionally biased region" description="Low complexity" evidence="3">
    <location>
        <begin position="790"/>
        <end position="799"/>
    </location>
</feature>
<feature type="compositionally biased region" description="Low complexity" evidence="3">
    <location>
        <begin position="469"/>
        <end position="479"/>
    </location>
</feature>
<dbReference type="Proteomes" id="UP000242146">
    <property type="component" value="Unassembled WGS sequence"/>
</dbReference>
<comment type="caution">
    <text evidence="5">The sequence shown here is derived from an EMBL/GenBank/DDBJ whole genome shotgun (WGS) entry which is preliminary data.</text>
</comment>
<accession>A0A1X2GP18</accession>
<dbReference type="Gene3D" id="2.120.10.80">
    <property type="entry name" value="Kelch-type beta propeller"/>
    <property type="match status" value="1"/>
</dbReference>
<dbReference type="InterPro" id="IPR000210">
    <property type="entry name" value="BTB/POZ_dom"/>
</dbReference>
<keyword evidence="6" id="KW-1185">Reference proteome</keyword>
<keyword evidence="1" id="KW-0880">Kelch repeat</keyword>
<dbReference type="Pfam" id="PF24681">
    <property type="entry name" value="Kelch_KLHDC2_KLHL20_DRC7"/>
    <property type="match status" value="1"/>
</dbReference>
<dbReference type="SUPFAM" id="SSF117281">
    <property type="entry name" value="Kelch motif"/>
    <property type="match status" value="1"/>
</dbReference>
<feature type="compositionally biased region" description="Polar residues" evidence="3">
    <location>
        <begin position="636"/>
        <end position="651"/>
    </location>
</feature>
<dbReference type="STRING" id="101127.A0A1X2GP18"/>
<dbReference type="EMBL" id="MCGT01000007">
    <property type="protein sequence ID" value="ORX58172.1"/>
    <property type="molecule type" value="Genomic_DNA"/>
</dbReference>
<gene>
    <name evidence="5" type="ORF">DM01DRAFT_1220162</name>
</gene>
<feature type="compositionally biased region" description="Polar residues" evidence="3">
    <location>
        <begin position="714"/>
        <end position="730"/>
    </location>
</feature>
<dbReference type="SUPFAM" id="SSF54695">
    <property type="entry name" value="POZ domain"/>
    <property type="match status" value="1"/>
</dbReference>
<feature type="compositionally biased region" description="Pro residues" evidence="3">
    <location>
        <begin position="659"/>
        <end position="670"/>
    </location>
</feature>
<dbReference type="PANTHER" id="PTHR43503">
    <property type="entry name" value="MCG48959-RELATED"/>
    <property type="match status" value="1"/>
</dbReference>
<dbReference type="Gene3D" id="3.30.710.10">
    <property type="entry name" value="Potassium Channel Kv1.1, Chain A"/>
    <property type="match status" value="1"/>
</dbReference>
<reference evidence="5 6" key="1">
    <citation type="submission" date="2016-07" db="EMBL/GenBank/DDBJ databases">
        <title>Pervasive Adenine N6-methylation of Active Genes in Fungi.</title>
        <authorList>
            <consortium name="DOE Joint Genome Institute"/>
            <person name="Mondo S.J."/>
            <person name="Dannebaum R.O."/>
            <person name="Kuo R.C."/>
            <person name="Labutti K."/>
            <person name="Haridas S."/>
            <person name="Kuo A."/>
            <person name="Salamov A."/>
            <person name="Ahrendt S.R."/>
            <person name="Lipzen A."/>
            <person name="Sullivan W."/>
            <person name="Andreopoulos W.B."/>
            <person name="Clum A."/>
            <person name="Lindquist E."/>
            <person name="Daum C."/>
            <person name="Ramamoorthy G.K."/>
            <person name="Gryganskyi A."/>
            <person name="Culley D."/>
            <person name="Magnuson J.K."/>
            <person name="James T.Y."/>
            <person name="O'Malley M.A."/>
            <person name="Stajich J.E."/>
            <person name="Spatafora J.W."/>
            <person name="Visel A."/>
            <person name="Grigoriev I.V."/>
        </authorList>
    </citation>
    <scope>NUCLEOTIDE SEQUENCE [LARGE SCALE GENOMIC DNA]</scope>
    <source>
        <strain evidence="5 6">NRRL 3301</strain>
    </source>
</reference>
<evidence type="ECO:0000256" key="2">
    <source>
        <dbReference type="ARBA" id="ARBA00022737"/>
    </source>
</evidence>
<dbReference type="AlphaFoldDB" id="A0A1X2GP18"/>
<evidence type="ECO:0000313" key="6">
    <source>
        <dbReference type="Proteomes" id="UP000242146"/>
    </source>
</evidence>
<sequence length="840" mass="92040">MQSISGIITQVRSSKGEVPPPLVGPSITVAGDQIFVFGGRLVSNRKMTNQLYVMDVHTQTWTRYIPSPDSDKPPSPRYFHSANVYKKNALIIFGGMGYARPNDNNKDDADGLSVLDDLVILDLETMTWRRPTIHPSLFAPRARYAHLAEVTEDKLIVIGGQDGNNSYLQELNILDLKSCEWVQVKDIEKQVGGYRSIAVSTPPGTRLPSAIKDSLGDDPSWSHHDDKRPSSATVPSQSSSHDEPNPIYLYTNYNFTNVSRELQLVFLPAAGNNPTVEDCSQYMTGSSMPPGLRFPTGHTLGHHLILAGTYLSQPSQSYSIWSLNLGTLTWGKIETGTVLASGSWNRGVLHEPTNRFLVFGNQQRSLLGDYNHRQTNFDHIAMVDLEAFGVYQLPRITCSTLAQEMGLSLLNEPAVSDFYIITRENQSIPINSAVVAQRWPFFAQLLASDEDDEKKKKSDLTVLDPDSHSPTTSPTAASPVDLPTSPQSAAAPEPTLLKSQTMLFPYPYPVVIALLQFIYTDNLLTAQQYQPHILAQLLLLADMYDLPRLQELARHALHQMLNMSTAPLIFETAALSHQTSLQIRALKMMIAAKKMIQQQQQMLQTGPPAAAPGQPINSPPLQQPTGTATPPDALSPTISPSQSTLDTSQKAIASRRPHQPPLPSVTPTPPSSNLSSQFLHLQRQLSLASTQLSPSQQIQMQHQQQNQQHQRQNSVSASSPPFSAKRTPSSASPPQPAVTSPGRYDRYAASNAQDPYNALVGTRSSTAMSTQPASFGALSSTAASSRLHGSVSYMSKSSSMPTHEAPGISPPSTPRQPTFDADTIQRKKEKKKTFFGGKLF</sequence>
<feature type="region of interest" description="Disordered" evidence="3">
    <location>
        <begin position="599"/>
        <end position="743"/>
    </location>
</feature>
<proteinExistence type="predicted"/>
<evidence type="ECO:0000256" key="1">
    <source>
        <dbReference type="ARBA" id="ARBA00022441"/>
    </source>
</evidence>
<protein>
    <submittedName>
        <fullName evidence="5">Galactose oxidase</fullName>
    </submittedName>
</protein>
<dbReference type="InterPro" id="IPR011333">
    <property type="entry name" value="SKP1/BTB/POZ_sf"/>
</dbReference>
<name>A0A1X2GP18_9FUNG</name>
<feature type="domain" description="BTB" evidence="4">
    <location>
        <begin position="416"/>
        <end position="561"/>
    </location>
</feature>
<feature type="region of interest" description="Disordered" evidence="3">
    <location>
        <begin position="205"/>
        <end position="243"/>
    </location>
</feature>
<dbReference type="GO" id="GO:0045454">
    <property type="term" value="P:cell redox homeostasis"/>
    <property type="evidence" value="ECO:0007669"/>
    <property type="project" value="TreeGrafter"/>
</dbReference>
<dbReference type="GO" id="GO:0005739">
    <property type="term" value="C:mitochondrion"/>
    <property type="evidence" value="ECO:0007669"/>
    <property type="project" value="TreeGrafter"/>
</dbReference>
<dbReference type="SMART" id="SM00225">
    <property type="entry name" value="BTB"/>
    <property type="match status" value="1"/>
</dbReference>
<dbReference type="PANTHER" id="PTHR43503:SF2">
    <property type="entry name" value="NEGATIVE REGULATOR OF SPORULATION MDS3-RELATED"/>
    <property type="match status" value="1"/>
</dbReference>
<organism evidence="5 6">
    <name type="scientific">Hesseltinella vesiculosa</name>
    <dbReference type="NCBI Taxonomy" id="101127"/>
    <lineage>
        <taxon>Eukaryota</taxon>
        <taxon>Fungi</taxon>
        <taxon>Fungi incertae sedis</taxon>
        <taxon>Mucoromycota</taxon>
        <taxon>Mucoromycotina</taxon>
        <taxon>Mucoromycetes</taxon>
        <taxon>Mucorales</taxon>
        <taxon>Cunninghamellaceae</taxon>
        <taxon>Hesseltinella</taxon>
    </lineage>
</organism>
<evidence type="ECO:0000256" key="3">
    <source>
        <dbReference type="SAM" id="MobiDB-lite"/>
    </source>
</evidence>
<feature type="region of interest" description="Disordered" evidence="3">
    <location>
        <begin position="787"/>
        <end position="840"/>
    </location>
</feature>